<feature type="transmembrane region" description="Helical" evidence="8">
    <location>
        <begin position="30"/>
        <end position="49"/>
    </location>
</feature>
<gene>
    <name evidence="10" type="ORF">GCM10017643_15140</name>
</gene>
<evidence type="ECO:0000313" key="11">
    <source>
        <dbReference type="Proteomes" id="UP001143370"/>
    </source>
</evidence>
<keyword evidence="4 8" id="KW-1133">Transmembrane helix</keyword>
<dbReference type="SUPFAM" id="SSF161111">
    <property type="entry name" value="Cation efflux protein transmembrane domain-like"/>
    <property type="match status" value="1"/>
</dbReference>
<name>A0A9W6J8M6_9HYPH</name>
<feature type="domain" description="Cation efflux protein transmembrane" evidence="9">
    <location>
        <begin position="30"/>
        <end position="269"/>
    </location>
</feature>
<dbReference type="GO" id="GO:0006882">
    <property type="term" value="P:intracellular zinc ion homeostasis"/>
    <property type="evidence" value="ECO:0007669"/>
    <property type="project" value="InterPro"/>
</dbReference>
<keyword evidence="2" id="KW-0813">Transport</keyword>
<keyword evidence="6 8" id="KW-0472">Membrane</keyword>
<reference evidence="10" key="1">
    <citation type="journal article" date="2014" name="Int. J. Syst. Evol. Microbiol.">
        <title>Complete genome sequence of Corynebacterium casei LMG S-19264T (=DSM 44701T), isolated from a smear-ripened cheese.</title>
        <authorList>
            <consortium name="US DOE Joint Genome Institute (JGI-PGF)"/>
            <person name="Walter F."/>
            <person name="Albersmeier A."/>
            <person name="Kalinowski J."/>
            <person name="Ruckert C."/>
        </authorList>
    </citation>
    <scope>NUCLEOTIDE SEQUENCE</scope>
    <source>
        <strain evidence="10">VKM B-2484</strain>
    </source>
</reference>
<dbReference type="RefSeq" id="WP_213372569.1">
    <property type="nucleotide sequence ID" value="NZ_BSFJ01000005.1"/>
</dbReference>
<sequence>MNQLPDTQPFTHPHVFLSATHDESARRTRLVVALTAVMMVGEVGAGFYTGSMALLADGFHMATHAGALGIAAIAYAYARRHARDARFSFGTGKVGDLAGFASAAILAIVAAVMAFESVLRLYDPVEVAFGDATLIAVIGLVVNLVSALLLGGGHAHGHAHHQVHGHKDHTHAGHDHEVHAHAGHVHEPRAHEPHRHGQPRPVHGPDNNLRGAYLHVLADALTSVLAIVALIAGGMLGWVWLDPAMGIVGGIVIARWAWSLMRDTASVLLDRTDPRIAEEVADAVEGPGDVRIADLHVWRVGPDALAAIVSIVGPPGLDAEAIRARLAPVHELKHLTVECRHLA</sequence>
<proteinExistence type="predicted"/>
<dbReference type="PANTHER" id="PTHR45755:SF4">
    <property type="entry name" value="ZINC TRANSPORTER 7"/>
    <property type="match status" value="1"/>
</dbReference>
<protein>
    <submittedName>
        <fullName evidence="10">Cation transporter</fullName>
    </submittedName>
</protein>
<accession>A0A9W6J8M6</accession>
<dbReference type="InterPro" id="IPR002524">
    <property type="entry name" value="Cation_efflux"/>
</dbReference>
<dbReference type="NCBIfam" id="TIGR01297">
    <property type="entry name" value="CDF"/>
    <property type="match status" value="1"/>
</dbReference>
<comment type="caution">
    <text evidence="10">The sequence shown here is derived from an EMBL/GenBank/DDBJ whole genome shotgun (WGS) entry which is preliminary data.</text>
</comment>
<evidence type="ECO:0000256" key="4">
    <source>
        <dbReference type="ARBA" id="ARBA00022989"/>
    </source>
</evidence>
<dbReference type="Proteomes" id="UP001143370">
    <property type="component" value="Unassembled WGS sequence"/>
</dbReference>
<feature type="region of interest" description="Disordered" evidence="7">
    <location>
        <begin position="186"/>
        <end position="205"/>
    </location>
</feature>
<dbReference type="NCBIfam" id="NF033827">
    <property type="entry name" value="CDF_efflux_DmeF"/>
    <property type="match status" value="1"/>
</dbReference>
<evidence type="ECO:0000313" key="10">
    <source>
        <dbReference type="EMBL" id="GLK71399.1"/>
    </source>
</evidence>
<keyword evidence="3 8" id="KW-0812">Transmembrane</keyword>
<evidence type="ECO:0000256" key="5">
    <source>
        <dbReference type="ARBA" id="ARBA00023065"/>
    </source>
</evidence>
<reference evidence="10" key="2">
    <citation type="submission" date="2023-01" db="EMBL/GenBank/DDBJ databases">
        <authorList>
            <person name="Sun Q."/>
            <person name="Evtushenko L."/>
        </authorList>
    </citation>
    <scope>NUCLEOTIDE SEQUENCE</scope>
    <source>
        <strain evidence="10">VKM B-2484</strain>
    </source>
</reference>
<evidence type="ECO:0000256" key="3">
    <source>
        <dbReference type="ARBA" id="ARBA00022692"/>
    </source>
</evidence>
<feature type="transmembrane region" description="Helical" evidence="8">
    <location>
        <begin position="127"/>
        <end position="150"/>
    </location>
</feature>
<feature type="transmembrane region" description="Helical" evidence="8">
    <location>
        <begin position="61"/>
        <end position="77"/>
    </location>
</feature>
<evidence type="ECO:0000256" key="1">
    <source>
        <dbReference type="ARBA" id="ARBA00004141"/>
    </source>
</evidence>
<evidence type="ECO:0000256" key="6">
    <source>
        <dbReference type="ARBA" id="ARBA00023136"/>
    </source>
</evidence>
<comment type="subcellular location">
    <subcellularLocation>
        <location evidence="1">Membrane</location>
        <topology evidence="1">Multi-pass membrane protein</topology>
    </subcellularLocation>
</comment>
<keyword evidence="5" id="KW-0406">Ion transport</keyword>
<keyword evidence="11" id="KW-1185">Reference proteome</keyword>
<dbReference type="GO" id="GO:0005385">
    <property type="term" value="F:zinc ion transmembrane transporter activity"/>
    <property type="evidence" value="ECO:0007669"/>
    <property type="project" value="InterPro"/>
</dbReference>
<dbReference type="AlphaFoldDB" id="A0A9W6J8M6"/>
<evidence type="ECO:0000256" key="8">
    <source>
        <dbReference type="SAM" id="Phobius"/>
    </source>
</evidence>
<dbReference type="Pfam" id="PF01545">
    <property type="entry name" value="Cation_efflux"/>
    <property type="match status" value="1"/>
</dbReference>
<dbReference type="InterPro" id="IPR027469">
    <property type="entry name" value="Cation_efflux_TMD_sf"/>
</dbReference>
<feature type="transmembrane region" description="Helical" evidence="8">
    <location>
        <begin position="238"/>
        <end position="258"/>
    </location>
</feature>
<dbReference type="GO" id="GO:0016020">
    <property type="term" value="C:membrane"/>
    <property type="evidence" value="ECO:0007669"/>
    <property type="project" value="UniProtKB-SubCell"/>
</dbReference>
<organism evidence="10 11">
    <name type="scientific">Ancylobacter dichloromethanicus</name>
    <dbReference type="NCBI Taxonomy" id="518825"/>
    <lineage>
        <taxon>Bacteria</taxon>
        <taxon>Pseudomonadati</taxon>
        <taxon>Pseudomonadota</taxon>
        <taxon>Alphaproteobacteria</taxon>
        <taxon>Hyphomicrobiales</taxon>
        <taxon>Xanthobacteraceae</taxon>
        <taxon>Ancylobacter</taxon>
    </lineage>
</organism>
<dbReference type="EMBL" id="BSFJ01000005">
    <property type="protein sequence ID" value="GLK71399.1"/>
    <property type="molecule type" value="Genomic_DNA"/>
</dbReference>
<dbReference type="Gene3D" id="1.20.1510.10">
    <property type="entry name" value="Cation efflux protein transmembrane domain"/>
    <property type="match status" value="1"/>
</dbReference>
<feature type="transmembrane region" description="Helical" evidence="8">
    <location>
        <begin position="212"/>
        <end position="232"/>
    </location>
</feature>
<evidence type="ECO:0000256" key="7">
    <source>
        <dbReference type="SAM" id="MobiDB-lite"/>
    </source>
</evidence>
<evidence type="ECO:0000259" key="9">
    <source>
        <dbReference type="Pfam" id="PF01545"/>
    </source>
</evidence>
<dbReference type="PANTHER" id="PTHR45755">
    <property type="match status" value="1"/>
</dbReference>
<evidence type="ECO:0000256" key="2">
    <source>
        <dbReference type="ARBA" id="ARBA00022448"/>
    </source>
</evidence>
<dbReference type="InterPro" id="IPR058533">
    <property type="entry name" value="Cation_efflux_TM"/>
</dbReference>
<feature type="transmembrane region" description="Helical" evidence="8">
    <location>
        <begin position="97"/>
        <end position="115"/>
    </location>
</feature>
<dbReference type="InterPro" id="IPR045316">
    <property type="entry name" value="Msc2-like"/>
</dbReference>